<dbReference type="Pfam" id="PF00005">
    <property type="entry name" value="ABC_tran"/>
    <property type="match status" value="1"/>
</dbReference>
<keyword evidence="8 9" id="KW-0472">Membrane</keyword>
<feature type="domain" description="ABC transmembrane type-1" evidence="11">
    <location>
        <begin position="20"/>
        <end position="301"/>
    </location>
</feature>
<dbReference type="GO" id="GO:0016887">
    <property type="term" value="F:ATP hydrolysis activity"/>
    <property type="evidence" value="ECO:0007669"/>
    <property type="project" value="InterPro"/>
</dbReference>
<accession>A0A9X4KY77</accession>
<dbReference type="InterPro" id="IPR011527">
    <property type="entry name" value="ABC1_TM_dom"/>
</dbReference>
<evidence type="ECO:0000256" key="6">
    <source>
        <dbReference type="ARBA" id="ARBA00022840"/>
    </source>
</evidence>
<evidence type="ECO:0000256" key="2">
    <source>
        <dbReference type="ARBA" id="ARBA00022448"/>
    </source>
</evidence>
<reference evidence="12" key="1">
    <citation type="submission" date="2022-10" db="EMBL/GenBank/DDBJ databases">
        <title>Comparative genomic analysis of Cohnella hashimotonis sp. nov., isolated from the International Space Station.</title>
        <authorList>
            <person name="Simpson A."/>
            <person name="Venkateswaran K."/>
        </authorList>
    </citation>
    <scope>NUCLEOTIDE SEQUENCE</scope>
    <source>
        <strain evidence="12">DSM 28161</strain>
    </source>
</reference>
<evidence type="ECO:0000256" key="1">
    <source>
        <dbReference type="ARBA" id="ARBA00004651"/>
    </source>
</evidence>
<dbReference type="PANTHER" id="PTHR43394">
    <property type="entry name" value="ATP-DEPENDENT PERMEASE MDL1, MITOCHONDRIAL"/>
    <property type="match status" value="1"/>
</dbReference>
<keyword evidence="7 9" id="KW-1133">Transmembrane helix</keyword>
<dbReference type="InterPro" id="IPR039421">
    <property type="entry name" value="Type_1_exporter"/>
</dbReference>
<proteinExistence type="predicted"/>
<dbReference type="EMBL" id="JAPDIA010000008">
    <property type="protein sequence ID" value="MDG0813047.1"/>
    <property type="molecule type" value="Genomic_DNA"/>
</dbReference>
<dbReference type="PROSITE" id="PS50929">
    <property type="entry name" value="ABC_TM1F"/>
    <property type="match status" value="1"/>
</dbReference>
<evidence type="ECO:0000256" key="3">
    <source>
        <dbReference type="ARBA" id="ARBA00022475"/>
    </source>
</evidence>
<gene>
    <name evidence="12" type="ORF">OMP40_29835</name>
</gene>
<feature type="transmembrane region" description="Helical" evidence="9">
    <location>
        <begin position="55"/>
        <end position="72"/>
    </location>
</feature>
<feature type="transmembrane region" description="Helical" evidence="9">
    <location>
        <begin position="236"/>
        <end position="263"/>
    </location>
</feature>
<evidence type="ECO:0000256" key="7">
    <source>
        <dbReference type="ARBA" id="ARBA00022989"/>
    </source>
</evidence>
<comment type="caution">
    <text evidence="12">The sequence shown here is derived from an EMBL/GenBank/DDBJ whole genome shotgun (WGS) entry which is preliminary data.</text>
</comment>
<dbReference type="PANTHER" id="PTHR43394:SF1">
    <property type="entry name" value="ATP-BINDING CASSETTE SUB-FAMILY B MEMBER 10, MITOCHONDRIAL"/>
    <property type="match status" value="1"/>
</dbReference>
<dbReference type="PROSITE" id="PS50893">
    <property type="entry name" value="ABC_TRANSPORTER_2"/>
    <property type="match status" value="1"/>
</dbReference>
<feature type="transmembrane region" description="Helical" evidence="9">
    <location>
        <begin position="21"/>
        <end position="43"/>
    </location>
</feature>
<dbReference type="InterPro" id="IPR027417">
    <property type="entry name" value="P-loop_NTPase"/>
</dbReference>
<dbReference type="Gene3D" id="1.20.1560.10">
    <property type="entry name" value="ABC transporter type 1, transmembrane domain"/>
    <property type="match status" value="1"/>
</dbReference>
<dbReference type="Pfam" id="PF00664">
    <property type="entry name" value="ABC_membrane"/>
    <property type="match status" value="1"/>
</dbReference>
<dbReference type="GO" id="GO:0005886">
    <property type="term" value="C:plasma membrane"/>
    <property type="evidence" value="ECO:0007669"/>
    <property type="project" value="UniProtKB-SubCell"/>
</dbReference>
<dbReference type="GO" id="GO:0005524">
    <property type="term" value="F:ATP binding"/>
    <property type="evidence" value="ECO:0007669"/>
    <property type="project" value="UniProtKB-KW"/>
</dbReference>
<dbReference type="AlphaFoldDB" id="A0A9X4KY77"/>
<sequence>MDIFKGLKQFFWPDKGFLMGSVLGLAIATAIGLVYPLLLRALIDDVITPKKFDGIMGLALLAVALIVVKAAFQYVHGFCGGRLGNRLAYRMRNASYDKLQKLSFSFYDQARTGDLMSRLTADIEGIRNFVGFGFAQLLNTLFLVVFGFGMMFYIDWTMGLMTLAIIPVIGYFAIRFELQIHPVFRAIRIAISKLTISVQENIMGVRTVKSYDSAEHEYKKFDEGNSQYKQNNLSIAAVWATYFPIIEFVASFSIALLLLAGGWRVIHHHMSLGDLVSLNSMLGMIVAPLWTLGFQINNYTMSKASGERLLELLNRHVDVQPPAHPHLPKPGVTGLIRYNDVNFRYPNHEHQPSALVDFDLTAGPGSVIGLLGGTGSGKSTVVQLLLRAYDVTSGSITLDGTDIRQLDLNALRSRTAIVFQESFLFSTTIRENISYGCAEATPEQIEEAAKLADAHGFIMELPGGYDTIVGERGMGLSGGQKQRIALARAFLIRPQVLILDDSTSALDMETEHRIQLALRQVMEGRTVFIIAHRISSLRHADEILVLDKGHVVQRGRHEELVRLPGLYRETYRTQYADRPDELGEDAAGGRRVSG</sequence>
<comment type="subcellular location">
    <subcellularLocation>
        <location evidence="1">Cell membrane</location>
        <topology evidence="1">Multi-pass membrane protein</topology>
    </subcellularLocation>
</comment>
<evidence type="ECO:0000256" key="5">
    <source>
        <dbReference type="ARBA" id="ARBA00022741"/>
    </source>
</evidence>
<dbReference type="InterPro" id="IPR017871">
    <property type="entry name" value="ABC_transporter-like_CS"/>
</dbReference>
<evidence type="ECO:0000256" key="4">
    <source>
        <dbReference type="ARBA" id="ARBA00022692"/>
    </source>
</evidence>
<dbReference type="SMART" id="SM00382">
    <property type="entry name" value="AAA"/>
    <property type="match status" value="1"/>
</dbReference>
<evidence type="ECO:0000313" key="12">
    <source>
        <dbReference type="EMBL" id="MDG0813047.1"/>
    </source>
</evidence>
<dbReference type="CDD" id="cd18542">
    <property type="entry name" value="ABC_6TM_YknU_like"/>
    <property type="match status" value="1"/>
</dbReference>
<evidence type="ECO:0000256" key="8">
    <source>
        <dbReference type="ARBA" id="ARBA00023136"/>
    </source>
</evidence>
<dbReference type="Proteomes" id="UP001153404">
    <property type="component" value="Unassembled WGS sequence"/>
</dbReference>
<keyword evidence="13" id="KW-1185">Reference proteome</keyword>
<feature type="transmembrane region" description="Helical" evidence="9">
    <location>
        <begin position="160"/>
        <end position="178"/>
    </location>
</feature>
<dbReference type="RefSeq" id="WP_277536774.1">
    <property type="nucleotide sequence ID" value="NZ_JAPDIA010000008.1"/>
</dbReference>
<evidence type="ECO:0000313" key="13">
    <source>
        <dbReference type="Proteomes" id="UP001153404"/>
    </source>
</evidence>
<feature type="domain" description="ABC transporter" evidence="10">
    <location>
        <begin position="336"/>
        <end position="573"/>
    </location>
</feature>
<keyword evidence="5" id="KW-0547">Nucleotide-binding</keyword>
<keyword evidence="4 9" id="KW-0812">Transmembrane</keyword>
<dbReference type="SUPFAM" id="SSF52540">
    <property type="entry name" value="P-loop containing nucleoside triphosphate hydrolases"/>
    <property type="match status" value="1"/>
</dbReference>
<dbReference type="InterPro" id="IPR003439">
    <property type="entry name" value="ABC_transporter-like_ATP-bd"/>
</dbReference>
<name>A0A9X4KY77_9BACL</name>
<evidence type="ECO:0000259" key="11">
    <source>
        <dbReference type="PROSITE" id="PS50929"/>
    </source>
</evidence>
<dbReference type="InterPro" id="IPR036640">
    <property type="entry name" value="ABC1_TM_sf"/>
</dbReference>
<dbReference type="PROSITE" id="PS00211">
    <property type="entry name" value="ABC_TRANSPORTER_1"/>
    <property type="match status" value="1"/>
</dbReference>
<dbReference type="InterPro" id="IPR003593">
    <property type="entry name" value="AAA+_ATPase"/>
</dbReference>
<feature type="transmembrane region" description="Helical" evidence="9">
    <location>
        <begin position="129"/>
        <end position="154"/>
    </location>
</feature>
<dbReference type="FunFam" id="3.40.50.300:FF:000221">
    <property type="entry name" value="Multidrug ABC transporter ATP-binding protein"/>
    <property type="match status" value="1"/>
</dbReference>
<dbReference type="Gene3D" id="3.40.50.300">
    <property type="entry name" value="P-loop containing nucleotide triphosphate hydrolases"/>
    <property type="match status" value="1"/>
</dbReference>
<evidence type="ECO:0000259" key="10">
    <source>
        <dbReference type="PROSITE" id="PS50893"/>
    </source>
</evidence>
<dbReference type="SUPFAM" id="SSF90123">
    <property type="entry name" value="ABC transporter transmembrane region"/>
    <property type="match status" value="1"/>
</dbReference>
<dbReference type="GO" id="GO:0015421">
    <property type="term" value="F:ABC-type oligopeptide transporter activity"/>
    <property type="evidence" value="ECO:0007669"/>
    <property type="project" value="TreeGrafter"/>
</dbReference>
<organism evidence="12 13">
    <name type="scientific">Cohnella rhizosphaerae</name>
    <dbReference type="NCBI Taxonomy" id="1457232"/>
    <lineage>
        <taxon>Bacteria</taxon>
        <taxon>Bacillati</taxon>
        <taxon>Bacillota</taxon>
        <taxon>Bacilli</taxon>
        <taxon>Bacillales</taxon>
        <taxon>Paenibacillaceae</taxon>
        <taxon>Cohnella</taxon>
    </lineage>
</organism>
<keyword evidence="6 12" id="KW-0067">ATP-binding</keyword>
<evidence type="ECO:0000256" key="9">
    <source>
        <dbReference type="SAM" id="Phobius"/>
    </source>
</evidence>
<feature type="transmembrane region" description="Helical" evidence="9">
    <location>
        <begin position="275"/>
        <end position="294"/>
    </location>
</feature>
<keyword evidence="2" id="KW-0813">Transport</keyword>
<keyword evidence="3" id="KW-1003">Cell membrane</keyword>
<protein>
    <submittedName>
        <fullName evidence="12">ABC transporter ATP-binding protein/permease</fullName>
    </submittedName>
</protein>